<comment type="subcellular location">
    <subcellularLocation>
        <location evidence="2">Endoplasmic reticulum membrane</location>
    </subcellularLocation>
</comment>
<dbReference type="EMBL" id="BSYO01000013">
    <property type="protein sequence ID" value="GMH13432.1"/>
    <property type="molecule type" value="Genomic_DNA"/>
</dbReference>
<comment type="similarity">
    <text evidence="4">Belongs to the UPP synthase family.</text>
</comment>
<dbReference type="EC" id="2.5.1.87" evidence="5"/>
<name>A0AAD3SLT4_NEPGR</name>
<gene>
    <name evidence="13" type="ORF">Nepgr_015273</name>
</gene>
<evidence type="ECO:0000256" key="6">
    <source>
        <dbReference type="ARBA" id="ARBA00022679"/>
    </source>
</evidence>
<evidence type="ECO:0000256" key="2">
    <source>
        <dbReference type="ARBA" id="ARBA00004586"/>
    </source>
</evidence>
<comment type="cofactor">
    <cofactor evidence="1">
        <name>Mg(2+)</name>
        <dbReference type="ChEBI" id="CHEBI:18420"/>
    </cofactor>
</comment>
<evidence type="ECO:0000256" key="3">
    <source>
        <dbReference type="ARBA" id="ARBA00004922"/>
    </source>
</evidence>
<accession>A0AAD3SLT4</accession>
<evidence type="ECO:0000256" key="10">
    <source>
        <dbReference type="ARBA" id="ARBA00022989"/>
    </source>
</evidence>
<keyword evidence="7" id="KW-0812">Transmembrane</keyword>
<keyword evidence="6" id="KW-0808">Transferase</keyword>
<dbReference type="Proteomes" id="UP001279734">
    <property type="component" value="Unassembled WGS sequence"/>
</dbReference>
<dbReference type="AlphaFoldDB" id="A0AAD3SLT4"/>
<keyword evidence="10" id="KW-1133">Transmembrane helix</keyword>
<comment type="catalytic activity">
    <reaction evidence="12">
        <text>n isopentenyl diphosphate + (2E,6E)-farnesyl diphosphate = a di-trans,poly-cis-polyprenyl diphosphate + n diphosphate</text>
        <dbReference type="Rhea" id="RHEA:53008"/>
        <dbReference type="Rhea" id="RHEA-COMP:19494"/>
        <dbReference type="ChEBI" id="CHEBI:33019"/>
        <dbReference type="ChEBI" id="CHEBI:128769"/>
        <dbReference type="ChEBI" id="CHEBI:136960"/>
        <dbReference type="ChEBI" id="CHEBI:175763"/>
        <dbReference type="EC" id="2.5.1.87"/>
    </reaction>
</comment>
<dbReference type="Gene3D" id="3.40.1180.10">
    <property type="entry name" value="Decaprenyl diphosphate synthase-like"/>
    <property type="match status" value="1"/>
</dbReference>
<dbReference type="InterPro" id="IPR038887">
    <property type="entry name" value="Nus1/NgBR"/>
</dbReference>
<evidence type="ECO:0000256" key="1">
    <source>
        <dbReference type="ARBA" id="ARBA00001946"/>
    </source>
</evidence>
<evidence type="ECO:0000313" key="13">
    <source>
        <dbReference type="EMBL" id="GMH13432.1"/>
    </source>
</evidence>
<reference evidence="13" key="1">
    <citation type="submission" date="2023-05" db="EMBL/GenBank/DDBJ databases">
        <title>Nepenthes gracilis genome sequencing.</title>
        <authorList>
            <person name="Fukushima K."/>
        </authorList>
    </citation>
    <scope>NUCLEOTIDE SEQUENCE</scope>
    <source>
        <strain evidence="13">SING2019-196</strain>
    </source>
</reference>
<keyword evidence="9" id="KW-0460">Magnesium</keyword>
<dbReference type="GO" id="GO:1904423">
    <property type="term" value="C:dehydrodolichyl diphosphate synthase complex"/>
    <property type="evidence" value="ECO:0007669"/>
    <property type="project" value="InterPro"/>
</dbReference>
<evidence type="ECO:0000256" key="4">
    <source>
        <dbReference type="ARBA" id="ARBA00005432"/>
    </source>
</evidence>
<dbReference type="SUPFAM" id="SSF64005">
    <property type="entry name" value="Undecaprenyl diphosphate synthase"/>
    <property type="match status" value="1"/>
</dbReference>
<evidence type="ECO:0000256" key="9">
    <source>
        <dbReference type="ARBA" id="ARBA00022842"/>
    </source>
</evidence>
<dbReference type="GO" id="GO:0045547">
    <property type="term" value="F:ditrans,polycis-polyprenyl diphosphate synthase [(2E,6E)-farnesyl diphosphate specific] activity"/>
    <property type="evidence" value="ECO:0007669"/>
    <property type="project" value="UniProtKB-EC"/>
</dbReference>
<keyword evidence="14" id="KW-1185">Reference proteome</keyword>
<evidence type="ECO:0000313" key="14">
    <source>
        <dbReference type="Proteomes" id="UP001279734"/>
    </source>
</evidence>
<sequence length="302" mass="34323">MVEISSKAQRAASRWRRLAILPSQKHLSSAKSRTLRTPQLFLGRTIRFMDLRVETRKAFFRIGQIGVLGLRVLWKFLHLLVGIWYQALNIIDMLESCFISCGLFKKYKSLDVSKLQYLAIVIESEEACQTYRVIELLRWVAAMGIKHICLYDMEGVLQKSKEAIIKECDAKLWQGAEASEPLLDPSQLTLEFASLSDGKEGVAKAANLLFVKYLKLSEQGGDLGRPNFTEPQMEEALRVVGFAGPEPDLLLVYGPARCHLGFPAWRIRYTEILHMGPLKSMRYGSLIKAIHRFTTVLQNYGK</sequence>
<evidence type="ECO:0000256" key="5">
    <source>
        <dbReference type="ARBA" id="ARBA00012596"/>
    </source>
</evidence>
<evidence type="ECO:0000256" key="8">
    <source>
        <dbReference type="ARBA" id="ARBA00022824"/>
    </source>
</evidence>
<evidence type="ECO:0000256" key="7">
    <source>
        <dbReference type="ARBA" id="ARBA00022692"/>
    </source>
</evidence>
<comment type="pathway">
    <text evidence="3">Protein modification; protein glycosylation.</text>
</comment>
<dbReference type="GO" id="GO:0005789">
    <property type="term" value="C:endoplasmic reticulum membrane"/>
    <property type="evidence" value="ECO:0007669"/>
    <property type="project" value="UniProtKB-SubCell"/>
</dbReference>
<dbReference type="PANTHER" id="PTHR21528:SF0">
    <property type="entry name" value="DEHYDRODOLICHYL DIPHOSPHATE SYNTHASE COMPLEX SUBUNIT NUS1"/>
    <property type="match status" value="1"/>
</dbReference>
<keyword evidence="8" id="KW-0256">Endoplasmic reticulum</keyword>
<evidence type="ECO:0000256" key="11">
    <source>
        <dbReference type="ARBA" id="ARBA00023136"/>
    </source>
</evidence>
<dbReference type="InterPro" id="IPR036424">
    <property type="entry name" value="UPP_synth-like_sf"/>
</dbReference>
<protein>
    <recommendedName>
        <fullName evidence="5">ditrans,polycis-polyprenyl diphosphate synthase [(2E,6E)-farnesyldiphosphate specific]</fullName>
        <ecNumber evidence="5">2.5.1.87</ecNumber>
    </recommendedName>
</protein>
<keyword evidence="11" id="KW-0472">Membrane</keyword>
<evidence type="ECO:0000256" key="12">
    <source>
        <dbReference type="ARBA" id="ARBA00047353"/>
    </source>
</evidence>
<organism evidence="13 14">
    <name type="scientific">Nepenthes gracilis</name>
    <name type="common">Slender pitcher plant</name>
    <dbReference type="NCBI Taxonomy" id="150966"/>
    <lineage>
        <taxon>Eukaryota</taxon>
        <taxon>Viridiplantae</taxon>
        <taxon>Streptophyta</taxon>
        <taxon>Embryophyta</taxon>
        <taxon>Tracheophyta</taxon>
        <taxon>Spermatophyta</taxon>
        <taxon>Magnoliopsida</taxon>
        <taxon>eudicotyledons</taxon>
        <taxon>Gunneridae</taxon>
        <taxon>Pentapetalae</taxon>
        <taxon>Caryophyllales</taxon>
        <taxon>Nepenthaceae</taxon>
        <taxon>Nepenthes</taxon>
    </lineage>
</organism>
<comment type="caution">
    <text evidence="13">The sequence shown here is derived from an EMBL/GenBank/DDBJ whole genome shotgun (WGS) entry which is preliminary data.</text>
</comment>
<proteinExistence type="inferred from homology"/>
<dbReference type="PANTHER" id="PTHR21528">
    <property type="entry name" value="DEHYDRODOLICHYL DIPHOSPHATE SYNTHASE COMPLEX SUBUNIT NUS1"/>
    <property type="match status" value="1"/>
</dbReference>